<organism evidence="1 2">
    <name type="scientific">Actinomyces johnsonii F0510</name>
    <dbReference type="NCBI Taxonomy" id="1227262"/>
    <lineage>
        <taxon>Bacteria</taxon>
        <taxon>Bacillati</taxon>
        <taxon>Actinomycetota</taxon>
        <taxon>Actinomycetes</taxon>
        <taxon>Actinomycetales</taxon>
        <taxon>Actinomycetaceae</taxon>
        <taxon>Actinomyces</taxon>
    </lineage>
</organism>
<reference evidence="1 2" key="1">
    <citation type="submission" date="2013-06" db="EMBL/GenBank/DDBJ databases">
        <authorList>
            <person name="Weinstock G."/>
            <person name="Sodergren E."/>
            <person name="Lobos E.A."/>
            <person name="Fulton L."/>
            <person name="Fulton R."/>
            <person name="Courtney L."/>
            <person name="Fronick C."/>
            <person name="O'Laughlin M."/>
            <person name="Godfrey J."/>
            <person name="Wilson R.M."/>
            <person name="Miner T."/>
            <person name="Farmer C."/>
            <person name="Delehaunty K."/>
            <person name="Cordes M."/>
            <person name="Minx P."/>
            <person name="Tomlinson C."/>
            <person name="Chen J."/>
            <person name="Wollam A."/>
            <person name="Pepin K.H."/>
            <person name="Bhonagiri V."/>
            <person name="Zhang X."/>
            <person name="Warren W."/>
            <person name="Mitreva M."/>
            <person name="Mardis E.R."/>
            <person name="Wilson R.K."/>
        </authorList>
    </citation>
    <scope>NUCLEOTIDE SEQUENCE [LARGE SCALE GENOMIC DNA]</scope>
    <source>
        <strain evidence="1 2">F0510</strain>
    </source>
</reference>
<proteinExistence type="predicted"/>
<gene>
    <name evidence="1" type="ORF">HMPREF1549_00139</name>
</gene>
<evidence type="ECO:0000313" key="1">
    <source>
        <dbReference type="EMBL" id="ERH23560.1"/>
    </source>
</evidence>
<protein>
    <submittedName>
        <fullName evidence="1">Uncharacterized protein</fullName>
    </submittedName>
</protein>
<dbReference type="AlphaFoldDB" id="U1Q6S9"/>
<dbReference type="HOGENOM" id="CLU_3113651_0_0_11"/>
<name>U1Q6S9_9ACTO</name>
<evidence type="ECO:0000313" key="2">
    <source>
        <dbReference type="Proteomes" id="UP000016498"/>
    </source>
</evidence>
<comment type="caution">
    <text evidence="1">The sequence shown here is derived from an EMBL/GenBank/DDBJ whole genome shotgun (WGS) entry which is preliminary data.</text>
</comment>
<dbReference type="EMBL" id="AWSD01000012">
    <property type="protein sequence ID" value="ERH23560.1"/>
    <property type="molecule type" value="Genomic_DNA"/>
</dbReference>
<accession>U1Q6S9</accession>
<dbReference type="Proteomes" id="UP000016498">
    <property type="component" value="Unassembled WGS sequence"/>
</dbReference>
<sequence>MFDMHGLSLTDASLFSCAAAPIGAPCNNEAASRLMAQQQPHRISNNIRPH</sequence>